<reference evidence="1 2" key="1">
    <citation type="journal article" date="2012" name="J. Bacteriol.">
        <title>Complete Genome Sequence of the BTEX-Degrading Bacterium Pseudoxanthomonas spadix BD-a59.</title>
        <authorList>
            <person name="Lee S.H."/>
            <person name="Jin H.M."/>
            <person name="Lee H.J."/>
            <person name="Kim J.M."/>
            <person name="Jeon C.O."/>
        </authorList>
    </citation>
    <scope>NUCLEOTIDE SEQUENCE [LARGE SCALE GENOMIC DNA]</scope>
    <source>
        <strain evidence="1 2">BD-a59</strain>
    </source>
</reference>
<sequence length="96" mass="10252">MRLVIRDSWFPAGTRIDIEAGQDELAFVRCTFEGGEVVVDAAVDRPIFLACLFQGTRFGGQPLSARISHECHWCAPATEASASAPVGTAGHDVHPG</sequence>
<organism evidence="1 2">
    <name type="scientific">Pseudoxanthomonas spadix (strain BD-a59)</name>
    <dbReference type="NCBI Taxonomy" id="1045855"/>
    <lineage>
        <taxon>Bacteria</taxon>
        <taxon>Pseudomonadati</taxon>
        <taxon>Pseudomonadota</taxon>
        <taxon>Gammaproteobacteria</taxon>
        <taxon>Lysobacterales</taxon>
        <taxon>Lysobacteraceae</taxon>
        <taxon>Pseudoxanthomonas</taxon>
    </lineage>
</organism>
<dbReference type="KEGG" id="psd:DSC_09955"/>
<dbReference type="STRING" id="1045855.DSC_09955"/>
<evidence type="ECO:0000313" key="1">
    <source>
        <dbReference type="EMBL" id="AER56637.1"/>
    </source>
</evidence>
<proteinExistence type="predicted"/>
<dbReference type="AlphaFoldDB" id="G7UNL3"/>
<evidence type="ECO:0000313" key="2">
    <source>
        <dbReference type="Proteomes" id="UP000005870"/>
    </source>
</evidence>
<dbReference type="EMBL" id="CP003093">
    <property type="protein sequence ID" value="AER56637.1"/>
    <property type="molecule type" value="Genomic_DNA"/>
</dbReference>
<accession>G7UNL3</accession>
<dbReference type="RefSeq" id="WP_014160813.1">
    <property type="nucleotide sequence ID" value="NC_016147.2"/>
</dbReference>
<dbReference type="Proteomes" id="UP000005870">
    <property type="component" value="Chromosome"/>
</dbReference>
<gene>
    <name evidence="1" type="ordered locus">DSC_09955</name>
</gene>
<keyword evidence="2" id="KW-1185">Reference proteome</keyword>
<name>G7UNL3_PSEUP</name>
<protein>
    <submittedName>
        <fullName evidence="1">Uncharacterized protein</fullName>
    </submittedName>
</protein>
<dbReference type="HOGENOM" id="CLU_2357637_0_0_6"/>